<reference evidence="2" key="1">
    <citation type="submission" date="2021-06" db="EMBL/GenBank/DDBJ databases">
        <authorList>
            <person name="Criscuolo A."/>
        </authorList>
    </citation>
    <scope>NUCLEOTIDE SEQUENCE</scope>
    <source>
        <strain evidence="2">CIP111600</strain>
    </source>
</reference>
<dbReference type="Pfam" id="PF00144">
    <property type="entry name" value="Beta-lactamase"/>
    <property type="match status" value="1"/>
</dbReference>
<accession>A0A916JXB9</accession>
<feature type="domain" description="Beta-lactamase-related" evidence="1">
    <location>
        <begin position="44"/>
        <end position="307"/>
    </location>
</feature>
<dbReference type="RefSeq" id="WP_246627297.1">
    <property type="nucleotide sequence ID" value="NZ_CAJVAS010000003.1"/>
</dbReference>
<name>A0A916JXB9_9BACL</name>
<gene>
    <name evidence="2" type="primary">nylB'</name>
    <name evidence="2" type="ORF">PAESOLCIP111_01008</name>
</gene>
<dbReference type="GO" id="GO:0019875">
    <property type="term" value="F:6-aminohexanoate-dimer hydrolase activity"/>
    <property type="evidence" value="ECO:0007669"/>
    <property type="project" value="UniProtKB-EC"/>
</dbReference>
<comment type="caution">
    <text evidence="2">The sequence shown here is derived from an EMBL/GenBank/DDBJ whole genome shotgun (WGS) entry which is preliminary data.</text>
</comment>
<evidence type="ECO:0000313" key="3">
    <source>
        <dbReference type="Proteomes" id="UP000693672"/>
    </source>
</evidence>
<dbReference type="InterPro" id="IPR001466">
    <property type="entry name" value="Beta-lactam-related"/>
</dbReference>
<dbReference type="InterPro" id="IPR050789">
    <property type="entry name" value="Diverse_Enzym_Activities"/>
</dbReference>
<dbReference type="EMBL" id="CAJVAS010000003">
    <property type="protein sequence ID" value="CAG7607921.1"/>
    <property type="molecule type" value="Genomic_DNA"/>
</dbReference>
<dbReference type="Proteomes" id="UP000693672">
    <property type="component" value="Unassembled WGS sequence"/>
</dbReference>
<keyword evidence="2" id="KW-0378">Hydrolase</keyword>
<dbReference type="PANTHER" id="PTHR43283">
    <property type="entry name" value="BETA-LACTAMASE-RELATED"/>
    <property type="match status" value="1"/>
</dbReference>
<protein>
    <submittedName>
        <fullName evidence="2">6-aminohexanoate-dimer hydrolase</fullName>
        <ecNumber evidence="2">3.5.1.46</ecNumber>
    </submittedName>
</protein>
<evidence type="ECO:0000313" key="2">
    <source>
        <dbReference type="EMBL" id="CAG7607921.1"/>
    </source>
</evidence>
<organism evidence="2 3">
    <name type="scientific">Paenibacillus solanacearum</name>
    <dbReference type="NCBI Taxonomy" id="2048548"/>
    <lineage>
        <taxon>Bacteria</taxon>
        <taxon>Bacillati</taxon>
        <taxon>Bacillota</taxon>
        <taxon>Bacilli</taxon>
        <taxon>Bacillales</taxon>
        <taxon>Paenibacillaceae</taxon>
        <taxon>Paenibacillus</taxon>
    </lineage>
</organism>
<sequence length="327" mass="36722">MTKEAFPIIADALPRASYFKQIYMSMALDRFVRSVETAQLNLHSLMIVHHGEVVAEKWWPPHQSHEPHELFSISKCFCSTAVGMAVEDGLLSVHDRVISFFPSCQSPAIEQNMGSLRISHLLTMSIGHAKDPTNQIVRHTEDGDWVKAFLETPLKDPPGSKFVYNNAAGYMLSAILQTVTGESLLDYLRPRLFEPLGMERVSWDTCPKGINTGGWGLSLTTEDIAKFGQLYLCKGNWNGRQLLSEKWIDTATSQQISTLTMNGLDKRLGYGYMFWRCRHGGFCGRGAEGQFCIVLPKKDAVIVIMAEEKRMQAILDLVWVQLLPALV</sequence>
<dbReference type="EC" id="3.5.1.46" evidence="2"/>
<dbReference type="AlphaFoldDB" id="A0A916JXB9"/>
<dbReference type="PANTHER" id="PTHR43283:SF7">
    <property type="entry name" value="BETA-LACTAMASE-RELATED DOMAIN-CONTAINING PROTEIN"/>
    <property type="match status" value="1"/>
</dbReference>
<evidence type="ECO:0000259" key="1">
    <source>
        <dbReference type="Pfam" id="PF00144"/>
    </source>
</evidence>
<proteinExistence type="predicted"/>
<keyword evidence="3" id="KW-1185">Reference proteome</keyword>